<dbReference type="RefSeq" id="WP_009726301.1">
    <property type="nucleotide sequence ID" value="NZ_APHR01000032.1"/>
</dbReference>
<dbReference type="Proteomes" id="UP000012019">
    <property type="component" value="Unassembled WGS sequence"/>
</dbReference>
<sequence>MMNTSISNSFKWLLAALVMLSMSIFASVSQASDDLVEPQLIVKTASEKVLAVLLDRREELAKDHQQIYDLVEEVVLPHFDFARMSRLALGRNWNEASPEQREQFVEEFRLLLVRTYATAMLEYTDEELRFLPFRDDLDSGRVNVPMQVIQSSRPPVSVNLALYKNKDGEWKVYDVRIEGISLVTNYRSTFANEIRNGGIEALIQSLSERNERIRS</sequence>
<accession>M7P0X3</accession>
<dbReference type="STRING" id="1286106.MPL1_06517"/>
<dbReference type="eggNOG" id="COG2854">
    <property type="taxonomic scope" value="Bacteria"/>
</dbReference>
<dbReference type="PIRSF" id="PIRSF004649">
    <property type="entry name" value="MlaC"/>
    <property type="match status" value="1"/>
</dbReference>
<keyword evidence="3" id="KW-1185">Reference proteome</keyword>
<keyword evidence="1" id="KW-0732">Signal</keyword>
<dbReference type="PANTHER" id="PTHR36573">
    <property type="entry name" value="INTERMEMBRANE PHOSPHOLIPID TRANSPORT SYSTEM BINDING PROTEIN MLAC"/>
    <property type="match status" value="1"/>
</dbReference>
<dbReference type="AlphaFoldDB" id="M7P0X3"/>
<evidence type="ECO:0000256" key="1">
    <source>
        <dbReference type="SAM" id="SignalP"/>
    </source>
</evidence>
<dbReference type="Gene3D" id="1.10.10.640">
    <property type="entry name" value="phospholipid-binding protein"/>
    <property type="match status" value="1"/>
</dbReference>
<dbReference type="EMBL" id="APHR01000032">
    <property type="protein sequence ID" value="EMR13136.1"/>
    <property type="molecule type" value="Genomic_DNA"/>
</dbReference>
<dbReference type="PATRIC" id="fig|1286106.3.peg.1310"/>
<comment type="caution">
    <text evidence="2">The sequence shown here is derived from an EMBL/GenBank/DDBJ whole genome shotgun (WGS) entry which is preliminary data.</text>
</comment>
<dbReference type="InterPro" id="IPR008869">
    <property type="entry name" value="MlaC/ttg2D"/>
</dbReference>
<gene>
    <name evidence="2" type="ORF">MPL1_06517</name>
</gene>
<evidence type="ECO:0000313" key="3">
    <source>
        <dbReference type="Proteomes" id="UP000012019"/>
    </source>
</evidence>
<dbReference type="PANTHER" id="PTHR36573:SF1">
    <property type="entry name" value="INTERMEMBRANE PHOSPHOLIPID TRANSPORT SYSTEM BINDING PROTEIN MLAC"/>
    <property type="match status" value="1"/>
</dbReference>
<reference evidence="2 3" key="1">
    <citation type="journal article" date="2013" name="Genome Announc.">
        <title>Draft Genome Sequence of Methylophaga lonarensis MPLT, a Haloalkaliphilic (Non-Methane-Utilizing) Methylotroph.</title>
        <authorList>
            <person name="Shetty S.A."/>
            <person name="Marathe N.P."/>
            <person name="Munot H."/>
            <person name="Antony C.P."/>
            <person name="Dhotre D.P."/>
            <person name="Murrell J.C."/>
            <person name="Shouche Y.S."/>
        </authorList>
    </citation>
    <scope>NUCLEOTIDE SEQUENCE [LARGE SCALE GENOMIC DNA]</scope>
    <source>
        <strain evidence="2 3">MPL</strain>
    </source>
</reference>
<dbReference type="Gene3D" id="3.10.450.50">
    <property type="match status" value="1"/>
</dbReference>
<protein>
    <submittedName>
        <fullName evidence="2">Toluene tolerance protein</fullName>
    </submittedName>
</protein>
<proteinExistence type="predicted"/>
<feature type="signal peptide" evidence="1">
    <location>
        <begin position="1"/>
        <end position="26"/>
    </location>
</feature>
<feature type="chain" id="PRO_5004082840" evidence="1">
    <location>
        <begin position="27"/>
        <end position="215"/>
    </location>
</feature>
<name>M7P0X3_9GAMM</name>
<evidence type="ECO:0000313" key="2">
    <source>
        <dbReference type="EMBL" id="EMR13136.1"/>
    </source>
</evidence>
<organism evidence="2 3">
    <name type="scientific">Methylophaga lonarensis MPL</name>
    <dbReference type="NCBI Taxonomy" id="1286106"/>
    <lineage>
        <taxon>Bacteria</taxon>
        <taxon>Pseudomonadati</taxon>
        <taxon>Pseudomonadota</taxon>
        <taxon>Gammaproteobacteria</taxon>
        <taxon>Thiotrichales</taxon>
        <taxon>Piscirickettsiaceae</taxon>
        <taxon>Methylophaga</taxon>
    </lineage>
</organism>
<dbReference type="Pfam" id="PF05494">
    <property type="entry name" value="MlaC"/>
    <property type="match status" value="1"/>
</dbReference>